<keyword evidence="2" id="KW-0732">Signal</keyword>
<keyword evidence="1" id="KW-0472">Membrane</keyword>
<keyword evidence="1" id="KW-0812">Transmembrane</keyword>
<sequence>MLSASFLAVGLTVLPSTLVYSEVCSTCILECIFFLFNALSFSYAVAGYDSTLAHQLISYGLAAVAGLLNLYSLCMISGMIRRCSEAASGLRTYRCLILLGVALSTAAGTIIVVLFIDGVTTVAFYYAEVALIISLLGTQYLFLRAWRYYVNIKCSPSMPL</sequence>
<feature type="signal peptide" evidence="2">
    <location>
        <begin position="1"/>
        <end position="21"/>
    </location>
</feature>
<proteinExistence type="predicted"/>
<protein>
    <submittedName>
        <fullName evidence="3">Uncharacterized protein</fullName>
    </submittedName>
</protein>
<dbReference type="AlphaFoldDB" id="A0A7S2RXY1"/>
<feature type="chain" id="PRO_5030843669" evidence="2">
    <location>
        <begin position="22"/>
        <end position="160"/>
    </location>
</feature>
<evidence type="ECO:0000256" key="1">
    <source>
        <dbReference type="SAM" id="Phobius"/>
    </source>
</evidence>
<evidence type="ECO:0000313" key="3">
    <source>
        <dbReference type="EMBL" id="CAD9683781.1"/>
    </source>
</evidence>
<feature type="transmembrane region" description="Helical" evidence="1">
    <location>
        <begin position="56"/>
        <end position="74"/>
    </location>
</feature>
<keyword evidence="1" id="KW-1133">Transmembrane helix</keyword>
<evidence type="ECO:0000256" key="2">
    <source>
        <dbReference type="SAM" id="SignalP"/>
    </source>
</evidence>
<dbReference type="EMBL" id="HBHJ01013903">
    <property type="protein sequence ID" value="CAD9683781.1"/>
    <property type="molecule type" value="Transcribed_RNA"/>
</dbReference>
<reference evidence="3" key="1">
    <citation type="submission" date="2021-01" db="EMBL/GenBank/DDBJ databases">
        <authorList>
            <person name="Corre E."/>
            <person name="Pelletier E."/>
            <person name="Niang G."/>
            <person name="Scheremetjew M."/>
            <person name="Finn R."/>
            <person name="Kale V."/>
            <person name="Holt S."/>
            <person name="Cochrane G."/>
            <person name="Meng A."/>
            <person name="Brown T."/>
            <person name="Cohen L."/>
        </authorList>
    </citation>
    <scope>NUCLEOTIDE SEQUENCE</scope>
    <source>
        <strain evidence="3">CCMP1243</strain>
    </source>
</reference>
<organism evidence="3">
    <name type="scientific">Rhizochromulina marina</name>
    <dbReference type="NCBI Taxonomy" id="1034831"/>
    <lineage>
        <taxon>Eukaryota</taxon>
        <taxon>Sar</taxon>
        <taxon>Stramenopiles</taxon>
        <taxon>Ochrophyta</taxon>
        <taxon>Dictyochophyceae</taxon>
        <taxon>Rhizochromulinales</taxon>
        <taxon>Rhizochromulina</taxon>
    </lineage>
</organism>
<feature type="transmembrane region" description="Helical" evidence="1">
    <location>
        <begin position="122"/>
        <end position="143"/>
    </location>
</feature>
<feature type="transmembrane region" description="Helical" evidence="1">
    <location>
        <begin position="95"/>
        <end position="116"/>
    </location>
</feature>
<name>A0A7S2RXY1_9STRA</name>
<gene>
    <name evidence="3" type="ORF">RMAR1173_LOCUS9085</name>
</gene>
<accession>A0A7S2RXY1</accession>